<dbReference type="PROSITE" id="PS52016">
    <property type="entry name" value="TONB_DEPENDENT_REC_3"/>
    <property type="match status" value="1"/>
</dbReference>
<dbReference type="Gene3D" id="2.170.130.10">
    <property type="entry name" value="TonB-dependent receptor, plug domain"/>
    <property type="match status" value="1"/>
</dbReference>
<keyword evidence="5" id="KW-0408">Iron</keyword>
<evidence type="ECO:0000256" key="2">
    <source>
        <dbReference type="ARBA" id="ARBA00022448"/>
    </source>
</evidence>
<dbReference type="PANTHER" id="PTHR32552">
    <property type="entry name" value="FERRICHROME IRON RECEPTOR-RELATED"/>
    <property type="match status" value="1"/>
</dbReference>
<dbReference type="GO" id="GO:0009279">
    <property type="term" value="C:cell outer membrane"/>
    <property type="evidence" value="ECO:0007669"/>
    <property type="project" value="UniProtKB-SubCell"/>
</dbReference>
<keyword evidence="7" id="KW-0798">TonB box</keyword>
<proteinExistence type="predicted"/>
<keyword evidence="4" id="KW-0812">Transmembrane</keyword>
<dbReference type="PANTHER" id="PTHR32552:SF81">
    <property type="entry name" value="TONB-DEPENDENT OUTER MEMBRANE RECEPTOR"/>
    <property type="match status" value="1"/>
</dbReference>
<protein>
    <recommendedName>
        <fullName evidence="10">TonB-dependent receptor plug domain-containing protein</fullName>
    </recommendedName>
</protein>
<comment type="subcellular location">
    <subcellularLocation>
        <location evidence="1">Cell outer membrane</location>
        <topology evidence="1">Multi-pass membrane protein</topology>
    </subcellularLocation>
</comment>
<dbReference type="Gene3D" id="2.40.170.20">
    <property type="entry name" value="TonB-dependent receptor, beta-barrel domain"/>
    <property type="match status" value="1"/>
</dbReference>
<dbReference type="InterPro" id="IPR036942">
    <property type="entry name" value="Beta-barrel_TonB_sf"/>
</dbReference>
<sequence>MAEKVKQFFSVRGQKYPYPDYAINGIWQREFHEMPYFISASDIEEVEIIRSSAAILTGLSGLAGIINIKTREYNKPETSVKLEHGTFNTFHFHASHGAKKGDFSYAAGLGYDKTDGPDQKNTAEGIGSLYCRFDWQPFEELIISTNLYYLDGKRELTLAEEPAGKRFREEISSFNQIRSTLSNLKVNYKPNDKASTEVQIYYTDRKPVFKREDIATKEIIET</sequence>
<dbReference type="InterPro" id="IPR012910">
    <property type="entry name" value="Plug_dom"/>
</dbReference>
<evidence type="ECO:0000256" key="9">
    <source>
        <dbReference type="ARBA" id="ARBA00023237"/>
    </source>
</evidence>
<accession>X1K007</accession>
<evidence type="ECO:0000259" key="10">
    <source>
        <dbReference type="Pfam" id="PF07715"/>
    </source>
</evidence>
<feature type="non-terminal residue" evidence="11">
    <location>
        <position position="222"/>
    </location>
</feature>
<evidence type="ECO:0000313" key="11">
    <source>
        <dbReference type="EMBL" id="GAH83614.1"/>
    </source>
</evidence>
<comment type="caution">
    <text evidence="11">The sequence shown here is derived from an EMBL/GenBank/DDBJ whole genome shotgun (WGS) entry which is preliminary data.</text>
</comment>
<dbReference type="Pfam" id="PF07715">
    <property type="entry name" value="Plug"/>
    <property type="match status" value="1"/>
</dbReference>
<evidence type="ECO:0000256" key="3">
    <source>
        <dbReference type="ARBA" id="ARBA00022496"/>
    </source>
</evidence>
<keyword evidence="9" id="KW-0998">Cell outer membrane</keyword>
<dbReference type="AlphaFoldDB" id="X1K007"/>
<name>X1K007_9ZZZZ</name>
<gene>
    <name evidence="11" type="ORF">S03H2_57740</name>
</gene>
<evidence type="ECO:0000256" key="6">
    <source>
        <dbReference type="ARBA" id="ARBA00023065"/>
    </source>
</evidence>
<dbReference type="InterPro" id="IPR039426">
    <property type="entry name" value="TonB-dep_rcpt-like"/>
</dbReference>
<organism evidence="11">
    <name type="scientific">marine sediment metagenome</name>
    <dbReference type="NCBI Taxonomy" id="412755"/>
    <lineage>
        <taxon>unclassified sequences</taxon>
        <taxon>metagenomes</taxon>
        <taxon>ecological metagenomes</taxon>
    </lineage>
</organism>
<evidence type="ECO:0000256" key="5">
    <source>
        <dbReference type="ARBA" id="ARBA00023004"/>
    </source>
</evidence>
<keyword evidence="2" id="KW-0813">Transport</keyword>
<evidence type="ECO:0000256" key="1">
    <source>
        <dbReference type="ARBA" id="ARBA00004571"/>
    </source>
</evidence>
<dbReference type="EMBL" id="BARU01037023">
    <property type="protein sequence ID" value="GAH83614.1"/>
    <property type="molecule type" value="Genomic_DNA"/>
</dbReference>
<dbReference type="GO" id="GO:0006826">
    <property type="term" value="P:iron ion transport"/>
    <property type="evidence" value="ECO:0007669"/>
    <property type="project" value="UniProtKB-KW"/>
</dbReference>
<evidence type="ECO:0000256" key="7">
    <source>
        <dbReference type="ARBA" id="ARBA00023077"/>
    </source>
</evidence>
<keyword evidence="6" id="KW-0406">Ion transport</keyword>
<keyword evidence="3" id="KW-0410">Iron transport</keyword>
<keyword evidence="8" id="KW-0472">Membrane</keyword>
<evidence type="ECO:0000256" key="4">
    <source>
        <dbReference type="ARBA" id="ARBA00022692"/>
    </source>
</evidence>
<reference evidence="11" key="1">
    <citation type="journal article" date="2014" name="Front. Microbiol.">
        <title>High frequency of phylogenetically diverse reductive dehalogenase-homologous genes in deep subseafloor sedimentary metagenomes.</title>
        <authorList>
            <person name="Kawai M."/>
            <person name="Futagami T."/>
            <person name="Toyoda A."/>
            <person name="Takaki Y."/>
            <person name="Nishi S."/>
            <person name="Hori S."/>
            <person name="Arai W."/>
            <person name="Tsubouchi T."/>
            <person name="Morono Y."/>
            <person name="Uchiyama I."/>
            <person name="Ito T."/>
            <person name="Fujiyama A."/>
            <person name="Inagaki F."/>
            <person name="Takami H."/>
        </authorList>
    </citation>
    <scope>NUCLEOTIDE SEQUENCE</scope>
    <source>
        <strain evidence="11">Expedition CK06-06</strain>
    </source>
</reference>
<dbReference type="SUPFAM" id="SSF56935">
    <property type="entry name" value="Porins"/>
    <property type="match status" value="1"/>
</dbReference>
<dbReference type="InterPro" id="IPR037066">
    <property type="entry name" value="Plug_dom_sf"/>
</dbReference>
<feature type="domain" description="TonB-dependent receptor plug" evidence="10">
    <location>
        <begin position="7"/>
        <end position="65"/>
    </location>
</feature>
<evidence type="ECO:0000256" key="8">
    <source>
        <dbReference type="ARBA" id="ARBA00023136"/>
    </source>
</evidence>